<protein>
    <submittedName>
        <fullName evidence="1">Uncharacterized protein</fullName>
    </submittedName>
</protein>
<organism evidence="1 2">
    <name type="scientific">Vespula maculifrons</name>
    <name type="common">Eastern yellow jacket</name>
    <name type="synonym">Wasp</name>
    <dbReference type="NCBI Taxonomy" id="7453"/>
    <lineage>
        <taxon>Eukaryota</taxon>
        <taxon>Metazoa</taxon>
        <taxon>Ecdysozoa</taxon>
        <taxon>Arthropoda</taxon>
        <taxon>Hexapoda</taxon>
        <taxon>Insecta</taxon>
        <taxon>Pterygota</taxon>
        <taxon>Neoptera</taxon>
        <taxon>Endopterygota</taxon>
        <taxon>Hymenoptera</taxon>
        <taxon>Apocrita</taxon>
        <taxon>Aculeata</taxon>
        <taxon>Vespoidea</taxon>
        <taxon>Vespidae</taxon>
        <taxon>Vespinae</taxon>
        <taxon>Vespula</taxon>
    </lineage>
</organism>
<dbReference type="AlphaFoldDB" id="A0ABD2AS29"/>
<feature type="non-terminal residue" evidence="1">
    <location>
        <position position="1"/>
    </location>
</feature>
<name>A0ABD2AS29_VESMC</name>
<dbReference type="EMBL" id="JAYRBN010000115">
    <property type="protein sequence ID" value="KAL2723127.1"/>
    <property type="molecule type" value="Genomic_DNA"/>
</dbReference>
<proteinExistence type="predicted"/>
<reference evidence="1 2" key="1">
    <citation type="journal article" date="2024" name="Ann. Entomol. Soc. Am.">
        <title>Genomic analyses of the southern and eastern yellowjacket wasps (Hymenoptera: Vespidae) reveal evolutionary signatures of social life.</title>
        <authorList>
            <person name="Catto M.A."/>
            <person name="Caine P.B."/>
            <person name="Orr S.E."/>
            <person name="Hunt B.G."/>
            <person name="Goodisman M.A.D."/>
        </authorList>
    </citation>
    <scope>NUCLEOTIDE SEQUENCE [LARGE SCALE GENOMIC DNA]</scope>
    <source>
        <strain evidence="1">232</strain>
        <tissue evidence="1">Head and thorax</tissue>
    </source>
</reference>
<gene>
    <name evidence="1" type="ORF">V1477_019718</name>
</gene>
<accession>A0ABD2AS29</accession>
<sequence>IRSFLIGCRVILATVYDSPRSRPIRGQYRSSGATQCEVRRKSGEKLQKNHVKLFGNSIWIAPTD</sequence>
<comment type="caution">
    <text evidence="1">The sequence shown here is derived from an EMBL/GenBank/DDBJ whole genome shotgun (WGS) entry which is preliminary data.</text>
</comment>
<dbReference type="Proteomes" id="UP001607303">
    <property type="component" value="Unassembled WGS sequence"/>
</dbReference>
<keyword evidence="2" id="KW-1185">Reference proteome</keyword>
<evidence type="ECO:0000313" key="1">
    <source>
        <dbReference type="EMBL" id="KAL2723127.1"/>
    </source>
</evidence>
<evidence type="ECO:0000313" key="2">
    <source>
        <dbReference type="Proteomes" id="UP001607303"/>
    </source>
</evidence>